<dbReference type="InterPro" id="IPR051694">
    <property type="entry name" value="Immunoregulatory_rcpt-like"/>
</dbReference>
<evidence type="ECO:0000256" key="2">
    <source>
        <dbReference type="ARBA" id="ARBA00022692"/>
    </source>
</evidence>
<keyword evidence="7" id="KW-0732">Signal</keyword>
<dbReference type="GO" id="GO:0016020">
    <property type="term" value="C:membrane"/>
    <property type="evidence" value="ECO:0007669"/>
    <property type="project" value="UniProtKB-SubCell"/>
</dbReference>
<evidence type="ECO:0000256" key="7">
    <source>
        <dbReference type="SAM" id="SignalP"/>
    </source>
</evidence>
<feature type="compositionally biased region" description="Basic and acidic residues" evidence="5">
    <location>
        <begin position="36"/>
        <end position="49"/>
    </location>
</feature>
<dbReference type="OrthoDB" id="2681752at2759"/>
<evidence type="ECO:0000256" key="6">
    <source>
        <dbReference type="SAM" id="Phobius"/>
    </source>
</evidence>
<dbReference type="GeneID" id="64630846"/>
<feature type="transmembrane region" description="Helical" evidence="6">
    <location>
        <begin position="152"/>
        <end position="172"/>
    </location>
</feature>
<proteinExistence type="predicted"/>
<keyword evidence="9" id="KW-1185">Reference proteome</keyword>
<feature type="compositionally biased region" description="Basic and acidic residues" evidence="5">
    <location>
        <begin position="201"/>
        <end position="210"/>
    </location>
</feature>
<dbReference type="EMBL" id="JABBWG010000042">
    <property type="protein sequence ID" value="KAG1807641.1"/>
    <property type="molecule type" value="Genomic_DNA"/>
</dbReference>
<protein>
    <submittedName>
        <fullName evidence="8">Uncharacterized protein</fullName>
    </submittedName>
</protein>
<dbReference type="PANTHER" id="PTHR15549">
    <property type="entry name" value="PAIRED IMMUNOGLOBULIN-LIKE TYPE 2 RECEPTOR"/>
    <property type="match status" value="1"/>
</dbReference>
<sequence length="376" mass="39583">MSHSLPALAFVLVLQSLEVAGGAVYLREPAFMSPRDNGDHGDDGDHGDNGDNNGSPTTSYTTTSTTSTSTTSSSITSTSTFTSTSTSQSSSSSSSTTTTSGTLTSFSSSYTSSSSSSQNGSSTTSQGLSTGARAGLAFGISELTLSEPYPKIIDSVISVFLLIFCAILVCYLRKRSRRARESVGYGPALLPSEVSQYRPPDSVRSRERDLPPPPQLDAAYPNSPDSSHSPSLLAISSAAPLLSDDSHLSSHPTSTWNRHSTLSQASDPLRIANQNVPILPNPYDPFSAPARSASYTSTASSPTHSIPHGALIPASAAMVGTFATPPAGSSSNIQPERRLSALHTDMTRHQKQLELDHRKRSLDAQEAQDPPPQYSS</sequence>
<evidence type="ECO:0000256" key="4">
    <source>
        <dbReference type="ARBA" id="ARBA00023136"/>
    </source>
</evidence>
<comment type="caution">
    <text evidence="8">The sequence shown here is derived from an EMBL/GenBank/DDBJ whole genome shotgun (WGS) entry which is preliminary data.</text>
</comment>
<keyword evidence="3 6" id="KW-1133">Transmembrane helix</keyword>
<keyword evidence="2 6" id="KW-0812">Transmembrane</keyword>
<feature type="chain" id="PRO_5040420033" evidence="7">
    <location>
        <begin position="23"/>
        <end position="376"/>
    </location>
</feature>
<evidence type="ECO:0000256" key="5">
    <source>
        <dbReference type="SAM" id="MobiDB-lite"/>
    </source>
</evidence>
<dbReference type="AlphaFoldDB" id="A0A9P7E026"/>
<feature type="compositionally biased region" description="Basic and acidic residues" evidence="5">
    <location>
        <begin position="335"/>
        <end position="363"/>
    </location>
</feature>
<feature type="region of interest" description="Disordered" evidence="5">
    <location>
        <begin position="323"/>
        <end position="376"/>
    </location>
</feature>
<dbReference type="PANTHER" id="PTHR15549:SF30">
    <property type="entry name" value="MID2 DOMAIN-CONTAINING PROTEIN"/>
    <property type="match status" value="1"/>
</dbReference>
<dbReference type="Proteomes" id="UP000807769">
    <property type="component" value="Unassembled WGS sequence"/>
</dbReference>
<reference evidence="8" key="1">
    <citation type="journal article" date="2020" name="New Phytol.">
        <title>Comparative genomics reveals dynamic genome evolution in host specialist ectomycorrhizal fungi.</title>
        <authorList>
            <person name="Lofgren L.A."/>
            <person name="Nguyen N.H."/>
            <person name="Vilgalys R."/>
            <person name="Ruytinx J."/>
            <person name="Liao H.L."/>
            <person name="Branco S."/>
            <person name="Kuo A."/>
            <person name="LaButti K."/>
            <person name="Lipzen A."/>
            <person name="Andreopoulos W."/>
            <person name="Pangilinan J."/>
            <person name="Riley R."/>
            <person name="Hundley H."/>
            <person name="Na H."/>
            <person name="Barry K."/>
            <person name="Grigoriev I.V."/>
            <person name="Stajich J.E."/>
            <person name="Kennedy P.G."/>
        </authorList>
    </citation>
    <scope>NUCLEOTIDE SEQUENCE</scope>
    <source>
        <strain evidence="8">MN1</strain>
    </source>
</reference>
<gene>
    <name evidence="8" type="ORF">BJ212DRAFT_1386258</name>
</gene>
<dbReference type="GO" id="GO:0071944">
    <property type="term" value="C:cell periphery"/>
    <property type="evidence" value="ECO:0007669"/>
    <property type="project" value="UniProtKB-ARBA"/>
</dbReference>
<feature type="region of interest" description="Disordered" evidence="5">
    <location>
        <begin position="190"/>
        <end position="230"/>
    </location>
</feature>
<feature type="signal peptide" evidence="7">
    <location>
        <begin position="1"/>
        <end position="22"/>
    </location>
</feature>
<name>A0A9P7E026_9AGAM</name>
<feature type="region of interest" description="Disordered" evidence="5">
    <location>
        <begin position="34"/>
        <end position="129"/>
    </location>
</feature>
<evidence type="ECO:0000313" key="9">
    <source>
        <dbReference type="Proteomes" id="UP000807769"/>
    </source>
</evidence>
<evidence type="ECO:0000313" key="8">
    <source>
        <dbReference type="EMBL" id="KAG1807641.1"/>
    </source>
</evidence>
<organism evidence="8 9">
    <name type="scientific">Suillus subaureus</name>
    <dbReference type="NCBI Taxonomy" id="48587"/>
    <lineage>
        <taxon>Eukaryota</taxon>
        <taxon>Fungi</taxon>
        <taxon>Dikarya</taxon>
        <taxon>Basidiomycota</taxon>
        <taxon>Agaricomycotina</taxon>
        <taxon>Agaricomycetes</taxon>
        <taxon>Agaricomycetidae</taxon>
        <taxon>Boletales</taxon>
        <taxon>Suillineae</taxon>
        <taxon>Suillaceae</taxon>
        <taxon>Suillus</taxon>
    </lineage>
</organism>
<evidence type="ECO:0000256" key="3">
    <source>
        <dbReference type="ARBA" id="ARBA00022989"/>
    </source>
</evidence>
<keyword evidence="4 6" id="KW-0472">Membrane</keyword>
<comment type="subcellular location">
    <subcellularLocation>
        <location evidence="1">Membrane</location>
        <topology evidence="1">Single-pass membrane protein</topology>
    </subcellularLocation>
</comment>
<dbReference type="RefSeq" id="XP_041188175.1">
    <property type="nucleotide sequence ID" value="XM_041336830.1"/>
</dbReference>
<accession>A0A9P7E026</accession>
<evidence type="ECO:0000256" key="1">
    <source>
        <dbReference type="ARBA" id="ARBA00004167"/>
    </source>
</evidence>
<feature type="compositionally biased region" description="Low complexity" evidence="5">
    <location>
        <begin position="50"/>
        <end position="129"/>
    </location>
</feature>